<keyword evidence="2" id="KW-1133">Transmembrane helix</keyword>
<dbReference type="Proteomes" id="UP000235672">
    <property type="component" value="Unassembled WGS sequence"/>
</dbReference>
<keyword evidence="2" id="KW-0472">Membrane</keyword>
<evidence type="ECO:0000313" key="4">
    <source>
        <dbReference type="Proteomes" id="UP000235672"/>
    </source>
</evidence>
<protein>
    <recommendedName>
        <fullName evidence="5">TOM core complex subunit Tom6</fullName>
    </recommendedName>
</protein>
<reference evidence="3 4" key="1">
    <citation type="submission" date="2016-05" db="EMBL/GenBank/DDBJ databases">
        <title>A degradative enzymes factory behind the ericoid mycorrhizal symbiosis.</title>
        <authorList>
            <consortium name="DOE Joint Genome Institute"/>
            <person name="Martino E."/>
            <person name="Morin E."/>
            <person name="Grelet G."/>
            <person name="Kuo A."/>
            <person name="Kohler A."/>
            <person name="Daghino S."/>
            <person name="Barry K."/>
            <person name="Choi C."/>
            <person name="Cichocki N."/>
            <person name="Clum A."/>
            <person name="Copeland A."/>
            <person name="Hainaut M."/>
            <person name="Haridas S."/>
            <person name="Labutti K."/>
            <person name="Lindquist E."/>
            <person name="Lipzen A."/>
            <person name="Khouja H.-R."/>
            <person name="Murat C."/>
            <person name="Ohm R."/>
            <person name="Olson A."/>
            <person name="Spatafora J."/>
            <person name="Veneault-Fourrey C."/>
            <person name="Henrissat B."/>
            <person name="Grigoriev I."/>
            <person name="Martin F."/>
            <person name="Perotto S."/>
        </authorList>
    </citation>
    <scope>NUCLEOTIDE SEQUENCE [LARGE SCALE GENOMIC DNA]</scope>
    <source>
        <strain evidence="3 4">UAMH 7357</strain>
    </source>
</reference>
<keyword evidence="4" id="KW-1185">Reference proteome</keyword>
<organism evidence="3 4">
    <name type="scientific">Hyaloscypha hepaticicola</name>
    <dbReference type="NCBI Taxonomy" id="2082293"/>
    <lineage>
        <taxon>Eukaryota</taxon>
        <taxon>Fungi</taxon>
        <taxon>Dikarya</taxon>
        <taxon>Ascomycota</taxon>
        <taxon>Pezizomycotina</taxon>
        <taxon>Leotiomycetes</taxon>
        <taxon>Helotiales</taxon>
        <taxon>Hyaloscyphaceae</taxon>
        <taxon>Hyaloscypha</taxon>
    </lineage>
</organism>
<dbReference type="AlphaFoldDB" id="A0A2J6QBP8"/>
<feature type="transmembrane region" description="Helical" evidence="2">
    <location>
        <begin position="39"/>
        <end position="57"/>
    </location>
</feature>
<evidence type="ECO:0000256" key="1">
    <source>
        <dbReference type="SAM" id="MobiDB-lite"/>
    </source>
</evidence>
<evidence type="ECO:0008006" key="5">
    <source>
        <dbReference type="Google" id="ProtNLM"/>
    </source>
</evidence>
<keyword evidence="2" id="KW-0812">Transmembrane</keyword>
<proteinExistence type="predicted"/>
<dbReference type="EMBL" id="KZ613474">
    <property type="protein sequence ID" value="PMD23702.1"/>
    <property type="molecule type" value="Genomic_DNA"/>
</dbReference>
<evidence type="ECO:0000313" key="3">
    <source>
        <dbReference type="EMBL" id="PMD23702.1"/>
    </source>
</evidence>
<gene>
    <name evidence="3" type="ORF">NA56DRAFT_643783</name>
</gene>
<dbReference type="OrthoDB" id="5403997at2759"/>
<feature type="region of interest" description="Disordered" evidence="1">
    <location>
        <begin position="1"/>
        <end position="22"/>
    </location>
</feature>
<name>A0A2J6QBP8_9HELO</name>
<sequence>MAPKQQRIQVQKADPRRSQPKGYFSTAYNTLTSPENASVVRSVAVFGVAVAFFSSSWSEFLLPPL</sequence>
<accession>A0A2J6QBP8</accession>
<evidence type="ECO:0000256" key="2">
    <source>
        <dbReference type="SAM" id="Phobius"/>
    </source>
</evidence>